<keyword evidence="2" id="KW-1185">Reference proteome</keyword>
<reference evidence="1 2" key="1">
    <citation type="submission" date="2019-12" db="EMBL/GenBank/DDBJ databases">
        <title>Isolation and characterization of three novel carbon monoxide-oxidizing members of Halobacteria from salione crusts and soils.</title>
        <authorList>
            <person name="Myers M.R."/>
            <person name="King G.M."/>
        </authorList>
    </citation>
    <scope>NUCLEOTIDE SEQUENCE [LARGE SCALE GENOMIC DNA]</scope>
    <source>
        <strain evidence="1 2">WSA2</strain>
    </source>
</reference>
<organism evidence="1 2">
    <name type="scientific">Halobaculum saliterrae</name>
    <dbReference type="NCBI Taxonomy" id="2073113"/>
    <lineage>
        <taxon>Archaea</taxon>
        <taxon>Methanobacteriati</taxon>
        <taxon>Methanobacteriota</taxon>
        <taxon>Stenosarchaea group</taxon>
        <taxon>Halobacteria</taxon>
        <taxon>Halobacteriales</taxon>
        <taxon>Haloferacaceae</taxon>
        <taxon>Halobaculum</taxon>
    </lineage>
</organism>
<sequence>MIFVDGFGEVDAEYFQTLTNTIEDLAEWDVKQDSRLSQEDAAETASEGRISELDYVHNSTDSILRTMMPSEEWDAALTGRLRQTVIPEPHSNRMPAEDSFESQLSKVYNAIAEQHTESEYLSTASGDNLNYDLLSLNVPWDYDEQSLESAFEEMGAAAEEAYRINESVRQPVQSYLE</sequence>
<accession>A0A6B0SNV9</accession>
<evidence type="ECO:0000313" key="2">
    <source>
        <dbReference type="Proteomes" id="UP000437065"/>
    </source>
</evidence>
<name>A0A6B0SNV9_9EURY</name>
<evidence type="ECO:0000313" key="1">
    <source>
        <dbReference type="EMBL" id="MXR40077.1"/>
    </source>
</evidence>
<gene>
    <name evidence="1" type="ORF">GRX01_01710</name>
</gene>
<proteinExistence type="predicted"/>
<comment type="caution">
    <text evidence="1">The sequence shown here is derived from an EMBL/GenBank/DDBJ whole genome shotgun (WGS) entry which is preliminary data.</text>
</comment>
<protein>
    <submittedName>
        <fullName evidence="1">Uncharacterized protein</fullName>
    </submittedName>
</protein>
<dbReference type="RefSeq" id="WP_159662772.1">
    <property type="nucleotide sequence ID" value="NZ_WUUS01000001.1"/>
</dbReference>
<dbReference type="AlphaFoldDB" id="A0A6B0SNV9"/>
<dbReference type="EMBL" id="WUUS01000001">
    <property type="protein sequence ID" value="MXR40077.1"/>
    <property type="molecule type" value="Genomic_DNA"/>
</dbReference>
<dbReference type="Proteomes" id="UP000437065">
    <property type="component" value="Unassembled WGS sequence"/>
</dbReference>